<keyword evidence="3" id="KW-0949">S-adenosyl-L-methionine</keyword>
<dbReference type="Pfam" id="PF04055">
    <property type="entry name" value="Radical_SAM"/>
    <property type="match status" value="1"/>
</dbReference>
<dbReference type="EMBL" id="KV745197">
    <property type="protein sequence ID" value="OCK76590.1"/>
    <property type="molecule type" value="Genomic_DNA"/>
</dbReference>
<dbReference type="CDD" id="cd01335">
    <property type="entry name" value="Radical_SAM"/>
    <property type="match status" value="1"/>
</dbReference>
<evidence type="ECO:0000313" key="10">
    <source>
        <dbReference type="EMBL" id="OCK76590.1"/>
    </source>
</evidence>
<evidence type="ECO:0000256" key="6">
    <source>
        <dbReference type="ARBA" id="ARBA00023014"/>
    </source>
</evidence>
<reference evidence="10 11" key="1">
    <citation type="journal article" date="2016" name="Nat. Commun.">
        <title>Ectomycorrhizal ecology is imprinted in the genome of the dominant symbiotic fungus Cenococcum geophilum.</title>
        <authorList>
            <consortium name="DOE Joint Genome Institute"/>
            <person name="Peter M."/>
            <person name="Kohler A."/>
            <person name="Ohm R.A."/>
            <person name="Kuo A."/>
            <person name="Krutzmann J."/>
            <person name="Morin E."/>
            <person name="Arend M."/>
            <person name="Barry K.W."/>
            <person name="Binder M."/>
            <person name="Choi C."/>
            <person name="Clum A."/>
            <person name="Copeland A."/>
            <person name="Grisel N."/>
            <person name="Haridas S."/>
            <person name="Kipfer T."/>
            <person name="LaButti K."/>
            <person name="Lindquist E."/>
            <person name="Lipzen A."/>
            <person name="Maire R."/>
            <person name="Meier B."/>
            <person name="Mihaltcheva S."/>
            <person name="Molinier V."/>
            <person name="Murat C."/>
            <person name="Poggeler S."/>
            <person name="Quandt C.A."/>
            <person name="Sperisen C."/>
            <person name="Tritt A."/>
            <person name="Tisserant E."/>
            <person name="Crous P.W."/>
            <person name="Henrissat B."/>
            <person name="Nehls U."/>
            <person name="Egli S."/>
            <person name="Spatafora J.W."/>
            <person name="Grigoriev I.V."/>
            <person name="Martin F.M."/>
        </authorList>
    </citation>
    <scope>NUCLEOTIDE SEQUENCE [LARGE SCALE GENOMIC DNA]</scope>
    <source>
        <strain evidence="10 11">CBS 459.81</strain>
    </source>
</reference>
<evidence type="ECO:0000313" key="11">
    <source>
        <dbReference type="Proteomes" id="UP000250266"/>
    </source>
</evidence>
<evidence type="ECO:0000256" key="1">
    <source>
        <dbReference type="ARBA" id="ARBA00001966"/>
    </source>
</evidence>
<proteinExistence type="predicted"/>
<keyword evidence="8" id="KW-0496">Mitochondrion</keyword>
<feature type="domain" description="Radical SAM core" evidence="9">
    <location>
        <begin position="1"/>
        <end position="225"/>
    </location>
</feature>
<dbReference type="SUPFAM" id="SSF102114">
    <property type="entry name" value="Radical SAM enzymes"/>
    <property type="match status" value="1"/>
</dbReference>
<name>A0A8E2E3J8_9PEZI</name>
<keyword evidence="5" id="KW-0408">Iron</keyword>
<feature type="non-terminal residue" evidence="10">
    <location>
        <position position="1"/>
    </location>
</feature>
<dbReference type="InterPro" id="IPR007197">
    <property type="entry name" value="rSAM"/>
</dbReference>
<dbReference type="SFLD" id="SFLDF00318">
    <property type="entry name" value="Viperin"/>
    <property type="match status" value="1"/>
</dbReference>
<dbReference type="PROSITE" id="PS51918">
    <property type="entry name" value="RADICAL_SAM"/>
    <property type="match status" value="1"/>
</dbReference>
<dbReference type="Gene3D" id="3.20.20.70">
    <property type="entry name" value="Aldolase class I"/>
    <property type="match status" value="1"/>
</dbReference>
<evidence type="ECO:0000256" key="3">
    <source>
        <dbReference type="ARBA" id="ARBA00022691"/>
    </source>
</evidence>
<evidence type="ECO:0000259" key="9">
    <source>
        <dbReference type="PROSITE" id="PS51918"/>
    </source>
</evidence>
<dbReference type="OrthoDB" id="549750at2759"/>
<dbReference type="InterPro" id="IPR051196">
    <property type="entry name" value="RSAD2/Viperin_antiviral"/>
</dbReference>
<dbReference type="Proteomes" id="UP000250266">
    <property type="component" value="Unassembled WGS sequence"/>
</dbReference>
<comment type="cofactor">
    <cofactor evidence="1">
        <name>[4Fe-4S] cluster</name>
        <dbReference type="ChEBI" id="CHEBI:49883"/>
    </cofactor>
</comment>
<keyword evidence="7" id="KW-0051">Antiviral defense</keyword>
<gene>
    <name evidence="10" type="ORF">K432DRAFT_248984</name>
</gene>
<dbReference type="SFLD" id="SFLDG01088">
    <property type="entry name" value="antiviral_proteins"/>
    <property type="match status" value="1"/>
</dbReference>
<keyword evidence="4" id="KW-0479">Metal-binding</keyword>
<dbReference type="SFLD" id="SFLDG01067">
    <property type="entry name" value="SPASM/twitch_domain_containing"/>
    <property type="match status" value="1"/>
</dbReference>
<keyword evidence="2" id="KW-0004">4Fe-4S</keyword>
<dbReference type="AlphaFoldDB" id="A0A8E2E3J8"/>
<dbReference type="NCBIfam" id="NF038283">
    <property type="entry name" value="viperin_w_prok"/>
    <property type="match status" value="1"/>
</dbReference>
<dbReference type="SMART" id="SM00729">
    <property type="entry name" value="Elp3"/>
    <property type="match status" value="1"/>
</dbReference>
<evidence type="ECO:0000256" key="5">
    <source>
        <dbReference type="ARBA" id="ARBA00023004"/>
    </source>
</evidence>
<feature type="non-terminal residue" evidence="10">
    <location>
        <position position="294"/>
    </location>
</feature>
<evidence type="ECO:0000256" key="2">
    <source>
        <dbReference type="ARBA" id="ARBA00022485"/>
    </source>
</evidence>
<dbReference type="InterPro" id="IPR006638">
    <property type="entry name" value="Elp3/MiaA/NifB-like_rSAM"/>
</dbReference>
<dbReference type="GO" id="GO:0051539">
    <property type="term" value="F:4 iron, 4 sulfur cluster binding"/>
    <property type="evidence" value="ECO:0007669"/>
    <property type="project" value="UniProtKB-KW"/>
</dbReference>
<dbReference type="GO" id="GO:0046872">
    <property type="term" value="F:metal ion binding"/>
    <property type="evidence" value="ECO:0007669"/>
    <property type="project" value="UniProtKB-KW"/>
</dbReference>
<dbReference type="GO" id="GO:0051607">
    <property type="term" value="P:defense response to virus"/>
    <property type="evidence" value="ECO:0007669"/>
    <property type="project" value="UniProtKB-KW"/>
</dbReference>
<dbReference type="InterPro" id="IPR013785">
    <property type="entry name" value="Aldolase_TIM"/>
</dbReference>
<evidence type="ECO:0000256" key="8">
    <source>
        <dbReference type="ARBA" id="ARBA00023128"/>
    </source>
</evidence>
<sequence>VVPISVNYHFTRKCNLACGFCFHVAKTSYIERPERAKRGLRLLKEAGMRKINFAGGEPFLYPKFLGPLLRYCKEDLRLESVSIVTNGTKVTEEFLKKYGMYIDILAVSCDSFNESINREIGRVEPGKEARNVEQLRRVSEWCRTYGIKFKLNTVICRLNWQEDMASAVQELNPFRWKVFQVLLVESENDATAKDRKGDFDKFYITDAQFETFCQLHKHLKCFVPESNRVMKSSYLILDEYLRFLDKGDGKETTSECILDVGVAKALQQVRFDQAAFHDRGAEYDWSRIEGTGPC</sequence>
<protein>
    <submittedName>
        <fullName evidence="10">Radical SAM enzyme</fullName>
    </submittedName>
</protein>
<organism evidence="10 11">
    <name type="scientific">Lepidopterella palustris CBS 459.81</name>
    <dbReference type="NCBI Taxonomy" id="1314670"/>
    <lineage>
        <taxon>Eukaryota</taxon>
        <taxon>Fungi</taxon>
        <taxon>Dikarya</taxon>
        <taxon>Ascomycota</taxon>
        <taxon>Pezizomycotina</taxon>
        <taxon>Dothideomycetes</taxon>
        <taxon>Pleosporomycetidae</taxon>
        <taxon>Mytilinidiales</taxon>
        <taxon>Argynnaceae</taxon>
        <taxon>Lepidopterella</taxon>
    </lineage>
</organism>
<dbReference type="PANTHER" id="PTHR21339">
    <property type="entry name" value="RADICAL S-ADENOSYL METHIONINE DOMAIN-CONTAINING PROTEIN 2"/>
    <property type="match status" value="1"/>
</dbReference>
<keyword evidence="6" id="KW-0411">Iron-sulfur</keyword>
<dbReference type="PANTHER" id="PTHR21339:SF0">
    <property type="entry name" value="S-ADENOSYLMETHIONINE-DEPENDENT NUCLEOTIDE DEHYDRATASE RSAD2"/>
    <property type="match status" value="1"/>
</dbReference>
<dbReference type="InterPro" id="IPR058240">
    <property type="entry name" value="rSAM_sf"/>
</dbReference>
<dbReference type="SFLD" id="SFLDS00029">
    <property type="entry name" value="Radical_SAM"/>
    <property type="match status" value="1"/>
</dbReference>
<dbReference type="GO" id="GO:0003824">
    <property type="term" value="F:catalytic activity"/>
    <property type="evidence" value="ECO:0007669"/>
    <property type="project" value="InterPro"/>
</dbReference>
<evidence type="ECO:0000256" key="4">
    <source>
        <dbReference type="ARBA" id="ARBA00022723"/>
    </source>
</evidence>
<keyword evidence="11" id="KW-1185">Reference proteome</keyword>
<evidence type="ECO:0000256" key="7">
    <source>
        <dbReference type="ARBA" id="ARBA00023118"/>
    </source>
</evidence>
<accession>A0A8E2E3J8</accession>